<evidence type="ECO:0000313" key="4">
    <source>
        <dbReference type="Proteomes" id="UP000191040"/>
    </source>
</evidence>
<dbReference type="Pfam" id="PF07811">
    <property type="entry name" value="TadE"/>
    <property type="match status" value="1"/>
</dbReference>
<accession>A0A1T4YR23</accession>
<gene>
    <name evidence="3" type="ORF">SAMN06295964_0325</name>
</gene>
<dbReference type="AlphaFoldDB" id="A0A1T4YR23"/>
<reference evidence="4" key="1">
    <citation type="submission" date="2017-02" db="EMBL/GenBank/DDBJ databases">
        <authorList>
            <person name="Varghese N."/>
            <person name="Submissions S."/>
        </authorList>
    </citation>
    <scope>NUCLEOTIDE SEQUENCE [LARGE SCALE GENOMIC DNA]</scope>
    <source>
        <strain evidence="4">9H-4</strain>
    </source>
</reference>
<keyword evidence="1" id="KW-0472">Membrane</keyword>
<proteinExistence type="predicted"/>
<keyword evidence="4" id="KW-1185">Reference proteome</keyword>
<dbReference type="RefSeq" id="WP_231948942.1">
    <property type="nucleotide sequence ID" value="NZ_LT796768.1"/>
</dbReference>
<feature type="transmembrane region" description="Helical" evidence="1">
    <location>
        <begin position="20"/>
        <end position="39"/>
    </location>
</feature>
<keyword evidence="1" id="KW-0812">Transmembrane</keyword>
<organism evidence="3 4">
    <name type="scientific">Aeromicrobium choanae</name>
    <dbReference type="NCBI Taxonomy" id="1736691"/>
    <lineage>
        <taxon>Bacteria</taxon>
        <taxon>Bacillati</taxon>
        <taxon>Actinomycetota</taxon>
        <taxon>Actinomycetes</taxon>
        <taxon>Propionibacteriales</taxon>
        <taxon>Nocardioidaceae</taxon>
        <taxon>Aeromicrobium</taxon>
    </lineage>
</organism>
<dbReference type="STRING" id="1736691.SAMN06295964_0325"/>
<evidence type="ECO:0000259" key="2">
    <source>
        <dbReference type="Pfam" id="PF07811"/>
    </source>
</evidence>
<evidence type="ECO:0000256" key="1">
    <source>
        <dbReference type="SAM" id="Phobius"/>
    </source>
</evidence>
<dbReference type="InterPro" id="IPR012495">
    <property type="entry name" value="TadE-like_dom"/>
</dbReference>
<feature type="domain" description="TadE-like" evidence="2">
    <location>
        <begin position="11"/>
        <end position="53"/>
    </location>
</feature>
<name>A0A1T4YR23_9ACTN</name>
<dbReference type="Proteomes" id="UP000191040">
    <property type="component" value="Chromosome I"/>
</dbReference>
<sequence>MTRGLRERERGSMSVEVVLMVPILVMFLMLVLAGGRYVAVRADIESAARDAARAASFERSQSEAFSAAYAAANASDVDDRFSECVVSDITGSFEAGGVVEVSVRCRVSNDGLGFIGLGGSDDFEASSSAPIDRYRRFG</sequence>
<protein>
    <submittedName>
        <fullName evidence="3">TadE-like protein</fullName>
    </submittedName>
</protein>
<evidence type="ECO:0000313" key="3">
    <source>
        <dbReference type="EMBL" id="SKB03725.1"/>
    </source>
</evidence>
<dbReference type="EMBL" id="LT796768">
    <property type="protein sequence ID" value="SKB03725.1"/>
    <property type="molecule type" value="Genomic_DNA"/>
</dbReference>
<keyword evidence="1" id="KW-1133">Transmembrane helix</keyword>